<proteinExistence type="predicted"/>
<protein>
    <submittedName>
        <fullName evidence="2">Four helix bundle protein</fullName>
    </submittedName>
</protein>
<organism evidence="2 3">
    <name type="scientific">Candidatus Accumulibacter affinis</name>
    <dbReference type="NCBI Taxonomy" id="2954384"/>
    <lineage>
        <taxon>Bacteria</taxon>
        <taxon>Pseudomonadati</taxon>
        <taxon>Pseudomonadota</taxon>
        <taxon>Betaproteobacteria</taxon>
        <taxon>Candidatus Accumulibacter</taxon>
    </lineage>
</organism>
<evidence type="ECO:0000256" key="1">
    <source>
        <dbReference type="SAM" id="MobiDB-lite"/>
    </source>
</evidence>
<feature type="region of interest" description="Disordered" evidence="1">
    <location>
        <begin position="62"/>
        <end position="98"/>
    </location>
</feature>
<dbReference type="AlphaFoldDB" id="A0A935T8G7"/>
<reference evidence="2 3" key="1">
    <citation type="submission" date="2020-10" db="EMBL/GenBank/DDBJ databases">
        <title>Connecting structure to function with the recovery of over 1000 high-quality activated sludge metagenome-assembled genomes encoding full-length rRNA genes using long-read sequencing.</title>
        <authorList>
            <person name="Singleton C.M."/>
            <person name="Petriglieri F."/>
            <person name="Kristensen J.M."/>
            <person name="Kirkegaard R.H."/>
            <person name="Michaelsen T.Y."/>
            <person name="Andersen M.H."/>
            <person name="Karst S.M."/>
            <person name="Dueholm M.S."/>
            <person name="Nielsen P.H."/>
            <person name="Albertsen M."/>
        </authorList>
    </citation>
    <scope>NUCLEOTIDE SEQUENCE [LARGE SCALE GENOMIC DNA]</scope>
    <source>
        <strain evidence="2">Fred_18-Q3-R57-64_BAT3C.720</strain>
    </source>
</reference>
<name>A0A935T8G7_9PROT</name>
<dbReference type="NCBIfam" id="TIGR02436">
    <property type="entry name" value="four helix bundle protein"/>
    <property type="match status" value="1"/>
</dbReference>
<dbReference type="InterPro" id="IPR012657">
    <property type="entry name" value="23S_rRNA-intervening_sequence"/>
</dbReference>
<accession>A0A935T8G7</accession>
<dbReference type="Pfam" id="PF05635">
    <property type="entry name" value="23S_rRNA_IVP"/>
    <property type="match status" value="1"/>
</dbReference>
<dbReference type="Gene3D" id="1.20.1440.60">
    <property type="entry name" value="23S rRNA-intervening sequence"/>
    <property type="match status" value="1"/>
</dbReference>
<evidence type="ECO:0000313" key="3">
    <source>
        <dbReference type="Proteomes" id="UP000706151"/>
    </source>
</evidence>
<sequence length="117" mass="12709">MEAAKEVYRLAPLLPREETYGMGSQITRAAASVPANVAEGWTREPALVFAASIWTEDWTEDVRRPLHPPPTRRADDLFRPGAGSARTGEARCPGCAGLRPARSPAQRLAFARLSPSP</sequence>
<comment type="caution">
    <text evidence="2">The sequence shown here is derived from an EMBL/GenBank/DDBJ whole genome shotgun (WGS) entry which is preliminary data.</text>
</comment>
<dbReference type="SUPFAM" id="SSF158446">
    <property type="entry name" value="IVS-encoded protein-like"/>
    <property type="match status" value="1"/>
</dbReference>
<dbReference type="InterPro" id="IPR036583">
    <property type="entry name" value="23S_rRNA_IVS_sf"/>
</dbReference>
<dbReference type="EMBL" id="JADJOT010000003">
    <property type="protein sequence ID" value="MBK7953254.1"/>
    <property type="molecule type" value="Genomic_DNA"/>
</dbReference>
<gene>
    <name evidence="2" type="ORF">IPK02_04315</name>
</gene>
<dbReference type="Proteomes" id="UP000706151">
    <property type="component" value="Unassembled WGS sequence"/>
</dbReference>
<evidence type="ECO:0000313" key="2">
    <source>
        <dbReference type="EMBL" id="MBK7953254.1"/>
    </source>
</evidence>